<comment type="caution">
    <text evidence="1">The sequence shown here is derived from an EMBL/GenBank/DDBJ whole genome shotgun (WGS) entry which is preliminary data.</text>
</comment>
<name>A0A8S1JBM8_9CHLO</name>
<dbReference type="AlphaFoldDB" id="A0A8S1JBM8"/>
<keyword evidence="2" id="KW-1185">Reference proteome</keyword>
<evidence type="ECO:0000313" key="2">
    <source>
        <dbReference type="Proteomes" id="UP000708148"/>
    </source>
</evidence>
<sequence>MVGWGGEWCIERFSSRRISLQIHSKQFFHQRAAKALTRGRKFSASTPTGESIAFPPPLRTLKKEFVSRLWDCQALYCTYGPLKLLCDGPTPVETCAMFDVSLLFTLQYVVALCRCTQRHTYSGDWWVMDDGTKIGWPETCVRNLGLVSV</sequence>
<protein>
    <submittedName>
        <fullName evidence="1">Uncharacterized protein</fullName>
    </submittedName>
</protein>
<organism evidence="1 2">
    <name type="scientific">Ostreobium quekettii</name>
    <dbReference type="NCBI Taxonomy" id="121088"/>
    <lineage>
        <taxon>Eukaryota</taxon>
        <taxon>Viridiplantae</taxon>
        <taxon>Chlorophyta</taxon>
        <taxon>core chlorophytes</taxon>
        <taxon>Ulvophyceae</taxon>
        <taxon>TCBD clade</taxon>
        <taxon>Bryopsidales</taxon>
        <taxon>Ostreobineae</taxon>
        <taxon>Ostreobiaceae</taxon>
        <taxon>Ostreobium</taxon>
    </lineage>
</organism>
<reference evidence="1" key="1">
    <citation type="submission" date="2020-12" db="EMBL/GenBank/DDBJ databases">
        <authorList>
            <person name="Iha C."/>
        </authorList>
    </citation>
    <scope>NUCLEOTIDE SEQUENCE</scope>
</reference>
<proteinExistence type="predicted"/>
<evidence type="ECO:0000313" key="1">
    <source>
        <dbReference type="EMBL" id="CAD7705161.1"/>
    </source>
</evidence>
<gene>
    <name evidence="1" type="ORF">OSTQU699_LOCUS10516</name>
</gene>
<accession>A0A8S1JBM8</accession>
<dbReference type="Proteomes" id="UP000708148">
    <property type="component" value="Unassembled WGS sequence"/>
</dbReference>
<dbReference type="EMBL" id="CAJHUC010003039">
    <property type="protein sequence ID" value="CAD7705161.1"/>
    <property type="molecule type" value="Genomic_DNA"/>
</dbReference>